<evidence type="ECO:0000256" key="1">
    <source>
        <dbReference type="ARBA" id="ARBA00001946"/>
    </source>
</evidence>
<dbReference type="Pfam" id="PF13242">
    <property type="entry name" value="Hydrolase_like"/>
    <property type="match status" value="1"/>
</dbReference>
<keyword evidence="5" id="KW-0963">Cytoplasm</keyword>
<dbReference type="Gene3D" id="3.40.50.1000">
    <property type="entry name" value="HAD superfamily/HAD-like"/>
    <property type="match status" value="2"/>
</dbReference>
<dbReference type="SFLD" id="SFLDG01129">
    <property type="entry name" value="C1.5:_HAD__Beta-PGM__Phosphata"/>
    <property type="match status" value="1"/>
</dbReference>
<keyword evidence="6" id="KW-0479">Metal-binding</keyword>
<evidence type="ECO:0000256" key="2">
    <source>
        <dbReference type="ARBA" id="ARBA00004496"/>
    </source>
</evidence>
<comment type="catalytic activity">
    <reaction evidence="11">
        <text>diphosphate + H2O = 2 phosphate + H(+)</text>
        <dbReference type="Rhea" id="RHEA:24576"/>
        <dbReference type="ChEBI" id="CHEBI:15377"/>
        <dbReference type="ChEBI" id="CHEBI:15378"/>
        <dbReference type="ChEBI" id="CHEBI:33019"/>
        <dbReference type="ChEBI" id="CHEBI:43474"/>
        <dbReference type="EC" id="3.6.1.1"/>
    </reaction>
</comment>
<dbReference type="GO" id="GO:0004427">
    <property type="term" value="F:inorganic diphosphate phosphatase activity"/>
    <property type="evidence" value="ECO:0007669"/>
    <property type="project" value="UniProtKB-EC"/>
</dbReference>
<dbReference type="SUPFAM" id="SSF56784">
    <property type="entry name" value="HAD-like"/>
    <property type="match status" value="1"/>
</dbReference>
<dbReference type="SFLD" id="SFLDS00003">
    <property type="entry name" value="Haloacid_Dehalogenase"/>
    <property type="match status" value="1"/>
</dbReference>
<dbReference type="PANTHER" id="PTHR19288">
    <property type="entry name" value="4-NITROPHENYLPHOSPHATASE-RELATED"/>
    <property type="match status" value="1"/>
</dbReference>
<name>A0A4P7NX63_9GAMM</name>
<evidence type="ECO:0000313" key="13">
    <source>
        <dbReference type="EMBL" id="QBZ82108.1"/>
    </source>
</evidence>
<comment type="cofactor">
    <cofactor evidence="1">
        <name>Mg(2+)</name>
        <dbReference type="ChEBI" id="CHEBI:18420"/>
    </cofactor>
</comment>
<dbReference type="OrthoDB" id="148966at2"/>
<dbReference type="FunFam" id="3.40.50.1000:FF:000051">
    <property type="entry name" value="Phospholysine phosphohistidine inorganic pyrophosphate phosphatase"/>
    <property type="match status" value="1"/>
</dbReference>
<comment type="similarity">
    <text evidence="3">Belongs to the HAD-like hydrolase superfamily.</text>
</comment>
<evidence type="ECO:0000256" key="6">
    <source>
        <dbReference type="ARBA" id="ARBA00022723"/>
    </source>
</evidence>
<dbReference type="Pfam" id="PF13344">
    <property type="entry name" value="Hydrolase_6"/>
    <property type="match status" value="1"/>
</dbReference>
<dbReference type="Proteomes" id="UP000296201">
    <property type="component" value="Chromosome"/>
</dbReference>
<dbReference type="EC" id="3.6.1.1" evidence="4"/>
<evidence type="ECO:0000256" key="4">
    <source>
        <dbReference type="ARBA" id="ARBA00012146"/>
    </source>
</evidence>
<dbReference type="RefSeq" id="WP_135794867.1">
    <property type="nucleotide sequence ID" value="NZ_CP032096.1"/>
</dbReference>
<dbReference type="GO" id="GO:0016791">
    <property type="term" value="F:phosphatase activity"/>
    <property type="evidence" value="ECO:0007669"/>
    <property type="project" value="InterPro"/>
</dbReference>
<evidence type="ECO:0000259" key="12">
    <source>
        <dbReference type="PROSITE" id="PS50801"/>
    </source>
</evidence>
<keyword evidence="14" id="KW-1185">Reference proteome</keyword>
<protein>
    <recommendedName>
        <fullName evidence="10">Phospholysine phosphohistidine inorganic pyrophosphate phosphatase</fullName>
        <ecNumber evidence="4">3.6.1.1</ecNumber>
    </recommendedName>
</protein>
<keyword evidence="7 13" id="KW-0378">Hydrolase</keyword>
<comment type="function">
    <text evidence="9">Phosphatase that hydrolyzes imidodiphosphate, 3-phosphohistidine and 6-phospholysine. Has broad substrate specificity and can also hydrolyze inorganic diphosphate, but with lower efficiency.</text>
</comment>
<dbReference type="InterPro" id="IPR023214">
    <property type="entry name" value="HAD_sf"/>
</dbReference>
<evidence type="ECO:0000256" key="11">
    <source>
        <dbReference type="ARBA" id="ARBA00047820"/>
    </source>
</evidence>
<feature type="domain" description="STAS" evidence="12">
    <location>
        <begin position="1"/>
        <end position="85"/>
    </location>
</feature>
<gene>
    <name evidence="13" type="primary">nagD</name>
    <name evidence="13" type="ORF">GHNINEIG_00132</name>
</gene>
<dbReference type="AlphaFoldDB" id="A0A4P7NX63"/>
<dbReference type="EMBL" id="CP032096">
    <property type="protein sequence ID" value="QBZ82108.1"/>
    <property type="molecule type" value="Genomic_DNA"/>
</dbReference>
<dbReference type="InterPro" id="IPR002645">
    <property type="entry name" value="STAS_dom"/>
</dbReference>
<evidence type="ECO:0000256" key="7">
    <source>
        <dbReference type="ARBA" id="ARBA00022801"/>
    </source>
</evidence>
<dbReference type="NCBIfam" id="TIGR01458">
    <property type="entry name" value="HAD-SF-IIA-hyp3"/>
    <property type="match status" value="1"/>
</dbReference>
<dbReference type="GO" id="GO:0005829">
    <property type="term" value="C:cytosol"/>
    <property type="evidence" value="ECO:0007669"/>
    <property type="project" value="TreeGrafter"/>
</dbReference>
<dbReference type="NCBIfam" id="TIGR01460">
    <property type="entry name" value="HAD-SF-IIA"/>
    <property type="match status" value="1"/>
</dbReference>
<evidence type="ECO:0000256" key="10">
    <source>
        <dbReference type="ARBA" id="ARBA00039357"/>
    </source>
</evidence>
<dbReference type="GO" id="GO:0046872">
    <property type="term" value="F:metal ion binding"/>
    <property type="evidence" value="ECO:0007669"/>
    <property type="project" value="UniProtKB-KW"/>
</dbReference>
<organism evidence="13 14">
    <name type="scientific">Hydrogenovibrio crunogenus</name>
    <dbReference type="NCBI Taxonomy" id="39765"/>
    <lineage>
        <taxon>Bacteria</taxon>
        <taxon>Pseudomonadati</taxon>
        <taxon>Pseudomonadota</taxon>
        <taxon>Gammaproteobacteria</taxon>
        <taxon>Thiotrichales</taxon>
        <taxon>Piscirickettsiaceae</taxon>
        <taxon>Hydrogenovibrio</taxon>
    </lineage>
</organism>
<dbReference type="InterPro" id="IPR006355">
    <property type="entry name" value="LHPP/HDHD2"/>
</dbReference>
<evidence type="ECO:0000256" key="9">
    <source>
        <dbReference type="ARBA" id="ARBA00037258"/>
    </source>
</evidence>
<dbReference type="InterPro" id="IPR036412">
    <property type="entry name" value="HAD-like_sf"/>
</dbReference>
<reference evidence="13 14" key="1">
    <citation type="submission" date="2018-08" db="EMBL/GenBank/DDBJ databases">
        <title>Horizontal acquisition of hydrogen conversion ability and other habitat adaptations in Hydrogenovibrio crunogenus strains.</title>
        <authorList>
            <person name="Gonnella G."/>
            <person name="Adam N."/>
            <person name="Perner M."/>
        </authorList>
    </citation>
    <scope>NUCLEOTIDE SEQUENCE [LARGE SCALE GENOMIC DNA]</scope>
    <source>
        <strain evidence="13 14">SP-41</strain>
    </source>
</reference>
<dbReference type="PANTHER" id="PTHR19288:SF44">
    <property type="entry name" value="PHOSPHOLYSINE PHOSPHOHISTIDINE INORGANIC PYROPHOSPHATE PHOSPHATASE"/>
    <property type="match status" value="1"/>
</dbReference>
<sequence length="254" mass="28099">MDSPSNPNIKAVFLDLSGVLYIGTKALPGAVETVHHLKQQGFILRFVTNTASQPSEMILQQLIQLGFDVNETELFTAPRAAKQYLLHHQLRPYCLIHTLLKPEFEDIDQTDPNCVLLGDAQDDLTYQNLNRAFNLLEQGYPLIGIGNNKYYKDPEGFKLDAGAFIHALEWASDTRAIITGKPDKTFFDEVVASTGVPANQCLMIGDDVRGDVEGAINAGLQAALVRTGKFKPHDETLLPDTAWIFDSIQKLSLS</sequence>
<evidence type="ECO:0000256" key="3">
    <source>
        <dbReference type="ARBA" id="ARBA00007958"/>
    </source>
</evidence>
<dbReference type="InterPro" id="IPR006357">
    <property type="entry name" value="HAD-SF_hydro_IIA"/>
</dbReference>
<accession>A0A4P7NX63</accession>
<keyword evidence="8" id="KW-0460">Magnesium</keyword>
<proteinExistence type="inferred from homology"/>
<evidence type="ECO:0000256" key="5">
    <source>
        <dbReference type="ARBA" id="ARBA00022490"/>
    </source>
</evidence>
<evidence type="ECO:0000313" key="14">
    <source>
        <dbReference type="Proteomes" id="UP000296201"/>
    </source>
</evidence>
<evidence type="ECO:0000256" key="8">
    <source>
        <dbReference type="ARBA" id="ARBA00022842"/>
    </source>
</evidence>
<comment type="subcellular location">
    <subcellularLocation>
        <location evidence="2">Cytoplasm</location>
    </subcellularLocation>
</comment>
<dbReference type="PROSITE" id="PS50801">
    <property type="entry name" value="STAS"/>
    <property type="match status" value="1"/>
</dbReference>